<dbReference type="PANTHER" id="PTHR43695:SF1">
    <property type="entry name" value="RHAMNOGALACTURONAN ACETYLESTERASE"/>
    <property type="match status" value="1"/>
</dbReference>
<evidence type="ECO:0000256" key="1">
    <source>
        <dbReference type="ARBA" id="ARBA00008668"/>
    </source>
</evidence>
<name>A0ABU2MRG1_9ACTN</name>
<dbReference type="RefSeq" id="WP_311704814.1">
    <property type="nucleotide sequence ID" value="NZ_JAVREL010000006.1"/>
</dbReference>
<gene>
    <name evidence="3" type="ORF">RM590_13815</name>
</gene>
<protein>
    <submittedName>
        <fullName evidence="3">Uncharacterized protein</fullName>
    </submittedName>
</protein>
<sequence>MSDYADGGESTQTFLDRPELFDTLETHIHRGDLALIQLAHNDKTTTLTALTGELVEGLGVTASRDLSLTNVNGDNAHTSVHGARTFAGPVVADLESQDLVHARVAR</sequence>
<dbReference type="Proteomes" id="UP001183246">
    <property type="component" value="Unassembled WGS sequence"/>
</dbReference>
<dbReference type="PANTHER" id="PTHR43695">
    <property type="entry name" value="PUTATIVE (AFU_ORTHOLOGUE AFUA_2G17250)-RELATED"/>
    <property type="match status" value="1"/>
</dbReference>
<dbReference type="InterPro" id="IPR037459">
    <property type="entry name" value="RhgT-like"/>
</dbReference>
<proteinExistence type="inferred from homology"/>
<keyword evidence="4" id="KW-1185">Reference proteome</keyword>
<comment type="similarity">
    <text evidence="1">Belongs to the 'GDSL' lipolytic enzyme family.</text>
</comment>
<evidence type="ECO:0000256" key="2">
    <source>
        <dbReference type="ARBA" id="ARBA00022801"/>
    </source>
</evidence>
<evidence type="ECO:0000313" key="3">
    <source>
        <dbReference type="EMBL" id="MDT0343679.1"/>
    </source>
</evidence>
<comment type="caution">
    <text evidence="3">The sequence shown here is derived from an EMBL/GenBank/DDBJ whole genome shotgun (WGS) entry which is preliminary data.</text>
</comment>
<dbReference type="EMBL" id="JAVREL010000006">
    <property type="protein sequence ID" value="MDT0343679.1"/>
    <property type="molecule type" value="Genomic_DNA"/>
</dbReference>
<reference evidence="4" key="1">
    <citation type="submission" date="2023-07" db="EMBL/GenBank/DDBJ databases">
        <title>30 novel species of actinomycetes from the DSMZ collection.</title>
        <authorList>
            <person name="Nouioui I."/>
        </authorList>
    </citation>
    <scope>NUCLEOTIDE SEQUENCE [LARGE SCALE GENOMIC DNA]</scope>
    <source>
        <strain evidence="4">DSM 44938</strain>
    </source>
</reference>
<evidence type="ECO:0000313" key="4">
    <source>
        <dbReference type="Proteomes" id="UP001183246"/>
    </source>
</evidence>
<dbReference type="Gene3D" id="3.40.50.1110">
    <property type="entry name" value="SGNH hydrolase"/>
    <property type="match status" value="1"/>
</dbReference>
<keyword evidence="2" id="KW-0378">Hydrolase</keyword>
<organism evidence="3 4">
    <name type="scientific">Streptomyces litchfieldiae</name>
    <dbReference type="NCBI Taxonomy" id="3075543"/>
    <lineage>
        <taxon>Bacteria</taxon>
        <taxon>Bacillati</taxon>
        <taxon>Actinomycetota</taxon>
        <taxon>Actinomycetes</taxon>
        <taxon>Kitasatosporales</taxon>
        <taxon>Streptomycetaceae</taxon>
        <taxon>Streptomyces</taxon>
    </lineage>
</organism>
<dbReference type="InterPro" id="IPR036514">
    <property type="entry name" value="SGNH_hydro_sf"/>
</dbReference>
<accession>A0ABU2MRG1</accession>